<organism evidence="1 2">
    <name type="scientific">Macrosiphum euphorbiae</name>
    <name type="common">potato aphid</name>
    <dbReference type="NCBI Taxonomy" id="13131"/>
    <lineage>
        <taxon>Eukaryota</taxon>
        <taxon>Metazoa</taxon>
        <taxon>Ecdysozoa</taxon>
        <taxon>Arthropoda</taxon>
        <taxon>Hexapoda</taxon>
        <taxon>Insecta</taxon>
        <taxon>Pterygota</taxon>
        <taxon>Neoptera</taxon>
        <taxon>Paraneoptera</taxon>
        <taxon>Hemiptera</taxon>
        <taxon>Sternorrhyncha</taxon>
        <taxon>Aphidomorpha</taxon>
        <taxon>Aphidoidea</taxon>
        <taxon>Aphididae</taxon>
        <taxon>Macrosiphini</taxon>
        <taxon>Macrosiphum</taxon>
    </lineage>
</organism>
<reference evidence="1 2" key="1">
    <citation type="submission" date="2023-01" db="EMBL/GenBank/DDBJ databases">
        <authorList>
            <person name="Whitehead M."/>
        </authorList>
    </citation>
    <scope>NUCLEOTIDE SEQUENCE [LARGE SCALE GENOMIC DNA]</scope>
</reference>
<dbReference type="Proteomes" id="UP001160148">
    <property type="component" value="Unassembled WGS sequence"/>
</dbReference>
<dbReference type="Gene3D" id="4.10.280.10">
    <property type="entry name" value="Helix-loop-helix DNA-binding domain"/>
    <property type="match status" value="1"/>
</dbReference>
<proteinExistence type="predicted"/>
<evidence type="ECO:0008006" key="3">
    <source>
        <dbReference type="Google" id="ProtNLM"/>
    </source>
</evidence>
<sequence>MSKCLNNDSKIQMRLNIKQHRQKLLQYLENTNDTFLKPKIKLISNDIEKSNINHNYKRKTRSSTVKQLPNFQPHNENDYPPTTKRKIMTSKTERNYQNAKERKSRHNIANSFETLRKCCSYLCTNRPLPSKNSILLAAKKECDLLTLHNKKLLENKIYWSKKNEILKSRINELTILSIIL</sequence>
<dbReference type="GO" id="GO:0046983">
    <property type="term" value="F:protein dimerization activity"/>
    <property type="evidence" value="ECO:0007669"/>
    <property type="project" value="InterPro"/>
</dbReference>
<evidence type="ECO:0000313" key="2">
    <source>
        <dbReference type="Proteomes" id="UP001160148"/>
    </source>
</evidence>
<gene>
    <name evidence="1" type="ORF">MEUPH1_LOCUS27012</name>
</gene>
<comment type="caution">
    <text evidence="1">The sequence shown here is derived from an EMBL/GenBank/DDBJ whole genome shotgun (WGS) entry which is preliminary data.</text>
</comment>
<dbReference type="EMBL" id="CARXXK010001085">
    <property type="protein sequence ID" value="CAI6373233.1"/>
    <property type="molecule type" value="Genomic_DNA"/>
</dbReference>
<dbReference type="SUPFAM" id="SSF47459">
    <property type="entry name" value="HLH, helix-loop-helix DNA-binding domain"/>
    <property type="match status" value="1"/>
</dbReference>
<accession>A0AAV0XZQ5</accession>
<keyword evidence="2" id="KW-1185">Reference proteome</keyword>
<name>A0AAV0XZQ5_9HEMI</name>
<protein>
    <recommendedName>
        <fullName evidence="3">BHLH domain-containing protein</fullName>
    </recommendedName>
</protein>
<dbReference type="InterPro" id="IPR036638">
    <property type="entry name" value="HLH_DNA-bd_sf"/>
</dbReference>
<dbReference type="AlphaFoldDB" id="A0AAV0XZQ5"/>
<evidence type="ECO:0000313" key="1">
    <source>
        <dbReference type="EMBL" id="CAI6373233.1"/>
    </source>
</evidence>